<dbReference type="EMBL" id="CACVKT020005509">
    <property type="protein sequence ID" value="CAC5395446.1"/>
    <property type="molecule type" value="Genomic_DNA"/>
</dbReference>
<reference evidence="1 2" key="1">
    <citation type="submission" date="2020-06" db="EMBL/GenBank/DDBJ databases">
        <authorList>
            <person name="Li R."/>
            <person name="Bekaert M."/>
        </authorList>
    </citation>
    <scope>NUCLEOTIDE SEQUENCE [LARGE SCALE GENOMIC DNA]</scope>
    <source>
        <strain evidence="2">wild</strain>
    </source>
</reference>
<dbReference type="OrthoDB" id="10537815at2759"/>
<keyword evidence="2" id="KW-1185">Reference proteome</keyword>
<gene>
    <name evidence="1" type="ORF">MCOR_30119</name>
</gene>
<organism evidence="1 2">
    <name type="scientific">Mytilus coruscus</name>
    <name type="common">Sea mussel</name>
    <dbReference type="NCBI Taxonomy" id="42192"/>
    <lineage>
        <taxon>Eukaryota</taxon>
        <taxon>Metazoa</taxon>
        <taxon>Spiralia</taxon>
        <taxon>Lophotrochozoa</taxon>
        <taxon>Mollusca</taxon>
        <taxon>Bivalvia</taxon>
        <taxon>Autobranchia</taxon>
        <taxon>Pteriomorphia</taxon>
        <taxon>Mytilida</taxon>
        <taxon>Mytiloidea</taxon>
        <taxon>Mytilidae</taxon>
        <taxon>Mytilinae</taxon>
        <taxon>Mytilus</taxon>
    </lineage>
</organism>
<accession>A0A6J8CIZ0</accession>
<evidence type="ECO:0000313" key="2">
    <source>
        <dbReference type="Proteomes" id="UP000507470"/>
    </source>
</evidence>
<dbReference type="Proteomes" id="UP000507470">
    <property type="component" value="Unassembled WGS sequence"/>
</dbReference>
<protein>
    <submittedName>
        <fullName evidence="1">Uncharacterized protein</fullName>
    </submittedName>
</protein>
<sequence length="151" mass="17106">MKKYNLVVNYPYTDPEEKARRSARVAKLLRPKSDEVSVLKKSRNPAVNDKNFEVDPDSGRLHAECTDECSANIPMVKSIGDENTWAKECIVDLKADNIDVEYLVTDPDSSAYRAAQDLYEEGTNTHPEPLLDTRHVSGNIRKRSKNDKNIL</sequence>
<name>A0A6J8CIZ0_MYTCO</name>
<dbReference type="AlphaFoldDB" id="A0A6J8CIZ0"/>
<proteinExistence type="predicted"/>
<evidence type="ECO:0000313" key="1">
    <source>
        <dbReference type="EMBL" id="CAC5395446.1"/>
    </source>
</evidence>